<dbReference type="InterPro" id="IPR025748">
    <property type="entry name" value="PrcB_C_dom"/>
</dbReference>
<keyword evidence="2" id="KW-0378">Hydrolase</keyword>
<protein>
    <submittedName>
        <fullName evidence="2">Protease complex subunit PrcB family protein</fullName>
    </submittedName>
</protein>
<dbReference type="InterPro" id="IPR001119">
    <property type="entry name" value="SLH_dom"/>
</dbReference>
<dbReference type="Pfam" id="PF00395">
    <property type="entry name" value="SLH"/>
    <property type="match status" value="2"/>
</dbReference>
<evidence type="ECO:0000313" key="3">
    <source>
        <dbReference type="Proteomes" id="UP000676386"/>
    </source>
</evidence>
<evidence type="ECO:0000259" key="1">
    <source>
        <dbReference type="PROSITE" id="PS51272"/>
    </source>
</evidence>
<comment type="caution">
    <text evidence="2">The sequence shown here is derived from an EMBL/GenBank/DDBJ whole genome shotgun (WGS) entry which is preliminary data.</text>
</comment>
<gene>
    <name evidence="2" type="ORF">KE626_27530</name>
</gene>
<reference evidence="2 3" key="1">
    <citation type="submission" date="2021-04" db="EMBL/GenBank/DDBJ databases">
        <title>Chitinophaga sp. nov., isolated from the rhizosphere soil.</title>
        <authorList>
            <person name="He S."/>
        </authorList>
    </citation>
    <scope>NUCLEOTIDE SEQUENCE [LARGE SCALE GENOMIC DNA]</scope>
    <source>
        <strain evidence="2 3">2R12</strain>
    </source>
</reference>
<evidence type="ECO:0000313" key="2">
    <source>
        <dbReference type="EMBL" id="MBS0031110.1"/>
    </source>
</evidence>
<sequence>MNLYTAVALPVFLLALNPQDLYSKDKPVTEYTAPKPQSRISFGSGIDLIVKGLGLNIDNLRFIKAPKATDYFKLANDKAPYAEALIIAANNGIQSGRNLRPEAPATREQFALALYEAIQGTGQYPVNMMWLNIKDEKSFSGNALNAVQTLIKFNVAALENGNFRPKAYITKAEASKMVKSAADFVQSHKGNAGGEPATTDGVTFTTTPVNDQVNSVVLSAGSKPTGGYQLLVTRIDFTEEKEAIIYYKLTSPAPGSMTI</sequence>
<accession>A0ABS5J7F5</accession>
<dbReference type="PROSITE" id="PS51272">
    <property type="entry name" value="SLH"/>
    <property type="match status" value="1"/>
</dbReference>
<dbReference type="Proteomes" id="UP000676386">
    <property type="component" value="Unassembled WGS sequence"/>
</dbReference>
<organism evidence="2 3">
    <name type="scientific">Chitinophaga hostae</name>
    <dbReference type="NCBI Taxonomy" id="2831022"/>
    <lineage>
        <taxon>Bacteria</taxon>
        <taxon>Pseudomonadati</taxon>
        <taxon>Bacteroidota</taxon>
        <taxon>Chitinophagia</taxon>
        <taxon>Chitinophagales</taxon>
        <taxon>Chitinophagaceae</taxon>
        <taxon>Chitinophaga</taxon>
    </lineage>
</organism>
<keyword evidence="3" id="KW-1185">Reference proteome</keyword>
<proteinExistence type="predicted"/>
<dbReference type="Pfam" id="PF14343">
    <property type="entry name" value="PrcB_C"/>
    <property type="match status" value="1"/>
</dbReference>
<feature type="domain" description="SLH" evidence="1">
    <location>
        <begin position="68"/>
        <end position="128"/>
    </location>
</feature>
<name>A0ABS5J7F5_9BACT</name>
<keyword evidence="2" id="KW-0645">Protease</keyword>
<dbReference type="EMBL" id="JAGTXB010000019">
    <property type="protein sequence ID" value="MBS0031110.1"/>
    <property type="molecule type" value="Genomic_DNA"/>
</dbReference>
<dbReference type="GO" id="GO:0006508">
    <property type="term" value="P:proteolysis"/>
    <property type="evidence" value="ECO:0007669"/>
    <property type="project" value="UniProtKB-KW"/>
</dbReference>
<dbReference type="GO" id="GO:0008233">
    <property type="term" value="F:peptidase activity"/>
    <property type="evidence" value="ECO:0007669"/>
    <property type="project" value="UniProtKB-KW"/>
</dbReference>
<dbReference type="RefSeq" id="WP_211976245.1">
    <property type="nucleotide sequence ID" value="NZ_CBFHAM010000010.1"/>
</dbReference>